<accession>A0A9E7R6F7</accession>
<evidence type="ECO:0000313" key="2">
    <source>
        <dbReference type="EMBL" id="UWM56188.1"/>
    </source>
</evidence>
<keyword evidence="1" id="KW-1133">Transmembrane helix</keyword>
<reference evidence="2" key="1">
    <citation type="submission" date="2022-09" db="EMBL/GenBank/DDBJ databases">
        <title>Diverse halophilic archaea isolated from saline environments.</title>
        <authorList>
            <person name="Cui H.-L."/>
        </authorList>
    </citation>
    <scope>NUCLEOTIDE SEQUENCE</scope>
    <source>
        <strain evidence="2">ZS-35-S2</strain>
    </source>
</reference>
<feature type="transmembrane region" description="Helical" evidence="1">
    <location>
        <begin position="106"/>
        <end position="130"/>
    </location>
</feature>
<name>A0A9E7R6F7_9EURY</name>
<evidence type="ECO:0000256" key="1">
    <source>
        <dbReference type="SAM" id="Phobius"/>
    </source>
</evidence>
<dbReference type="Pfam" id="PF13197">
    <property type="entry name" value="DUF4013"/>
    <property type="match status" value="1"/>
</dbReference>
<proteinExistence type="predicted"/>
<organism evidence="2 3">
    <name type="scientific">Salinirubellus salinus</name>
    <dbReference type="NCBI Taxonomy" id="1364945"/>
    <lineage>
        <taxon>Archaea</taxon>
        <taxon>Methanobacteriati</taxon>
        <taxon>Methanobacteriota</taxon>
        <taxon>Stenosarchaea group</taxon>
        <taxon>Halobacteria</taxon>
        <taxon>Halobacteriales</taxon>
        <taxon>Natronomonadaceae</taxon>
        <taxon>Salinirubellus</taxon>
    </lineage>
</organism>
<feature type="transmembrane region" description="Helical" evidence="1">
    <location>
        <begin position="73"/>
        <end position="100"/>
    </location>
</feature>
<feature type="transmembrane region" description="Helical" evidence="1">
    <location>
        <begin position="189"/>
        <end position="209"/>
    </location>
</feature>
<sequence>MFEEAINYPRNDEENWIKTIAIGSVMLLLGFLFLPVLVVLGYYMRVLRGSMDGDDQPPVFDEYGEMLVDGLKAFVVAFVYLLIPGIVFGISVGGVVLGALTGGDVGAGAIFGSLLGFTVSSILFLAVWYVTPAALANYARTGNIGSGFAFGELRPALVSGKYATPWLMALGVGIVAGIVVGVLNAVPVLGFILAIPVNFYAAVVAFNLYGRGFEDATQMEMESREDVGTAVA</sequence>
<dbReference type="EMBL" id="CP104003">
    <property type="protein sequence ID" value="UWM56188.1"/>
    <property type="molecule type" value="Genomic_DNA"/>
</dbReference>
<keyword evidence="3" id="KW-1185">Reference proteome</keyword>
<feature type="transmembrane region" description="Helical" evidence="1">
    <location>
        <begin position="20"/>
        <end position="43"/>
    </location>
</feature>
<dbReference type="RefSeq" id="WP_260595308.1">
    <property type="nucleotide sequence ID" value="NZ_CP104003.1"/>
</dbReference>
<keyword evidence="1" id="KW-0812">Transmembrane</keyword>
<evidence type="ECO:0000313" key="3">
    <source>
        <dbReference type="Proteomes" id="UP001057580"/>
    </source>
</evidence>
<feature type="transmembrane region" description="Helical" evidence="1">
    <location>
        <begin position="163"/>
        <end position="183"/>
    </location>
</feature>
<dbReference type="InterPro" id="IPR025098">
    <property type="entry name" value="DUF4013"/>
</dbReference>
<protein>
    <submittedName>
        <fullName evidence="2">DUF4013 domain-containing protein</fullName>
    </submittedName>
</protein>
<dbReference type="KEGG" id="ssai:N0B31_07810"/>
<gene>
    <name evidence="2" type="ORF">N0B31_07810</name>
</gene>
<keyword evidence="1" id="KW-0472">Membrane</keyword>
<dbReference type="Proteomes" id="UP001057580">
    <property type="component" value="Chromosome"/>
</dbReference>
<dbReference type="AlphaFoldDB" id="A0A9E7R6F7"/>
<dbReference type="GeneID" id="74942318"/>